<evidence type="ECO:0000313" key="3">
    <source>
        <dbReference type="Proteomes" id="UP000256424"/>
    </source>
</evidence>
<dbReference type="Gene3D" id="2.120.10.10">
    <property type="match status" value="1"/>
</dbReference>
<dbReference type="PANTHER" id="PTHR43752">
    <property type="entry name" value="BNR/ASP-BOX REPEAT FAMILY PROTEIN"/>
    <property type="match status" value="1"/>
</dbReference>
<dbReference type="InterPro" id="IPR011040">
    <property type="entry name" value="Sialidase"/>
</dbReference>
<name>A0A3D8J448_9HELI</name>
<accession>A0A3D8J448</accession>
<keyword evidence="3" id="KW-1185">Reference proteome</keyword>
<reference evidence="2 3" key="1">
    <citation type="submission" date="2018-04" db="EMBL/GenBank/DDBJ databases">
        <title>Novel Campyloabacter and Helicobacter Species and Strains.</title>
        <authorList>
            <person name="Mannion A.J."/>
            <person name="Shen Z."/>
            <person name="Fox J.G."/>
        </authorList>
    </citation>
    <scope>NUCLEOTIDE SEQUENCE [LARGE SCALE GENOMIC DNA]</scope>
    <source>
        <strain evidence="2 3">MIT 97-5075</strain>
    </source>
</reference>
<dbReference type="RefSeq" id="WP_115582562.1">
    <property type="nucleotide sequence ID" value="NZ_NXLW01000008.1"/>
</dbReference>
<feature type="domain" description="Sialidase" evidence="1">
    <location>
        <begin position="67"/>
        <end position="360"/>
    </location>
</feature>
<gene>
    <name evidence="2" type="ORF">CQA66_05255</name>
</gene>
<protein>
    <submittedName>
        <fullName evidence="2">Neuraminidase</fullName>
    </submittedName>
</protein>
<dbReference type="PANTHER" id="PTHR43752:SF2">
    <property type="entry name" value="BNR_ASP-BOX REPEAT FAMILY PROTEIN"/>
    <property type="match status" value="1"/>
</dbReference>
<dbReference type="InterPro" id="IPR036278">
    <property type="entry name" value="Sialidase_sf"/>
</dbReference>
<dbReference type="AlphaFoldDB" id="A0A3D8J448"/>
<organism evidence="2 3">
    <name type="scientific">Helicobacter aurati</name>
    <dbReference type="NCBI Taxonomy" id="137778"/>
    <lineage>
        <taxon>Bacteria</taxon>
        <taxon>Pseudomonadati</taxon>
        <taxon>Campylobacterota</taxon>
        <taxon>Epsilonproteobacteria</taxon>
        <taxon>Campylobacterales</taxon>
        <taxon>Helicobacteraceae</taxon>
        <taxon>Helicobacter</taxon>
    </lineage>
</organism>
<comment type="caution">
    <text evidence="2">The sequence shown here is derived from an EMBL/GenBank/DDBJ whole genome shotgun (WGS) entry which is preliminary data.</text>
</comment>
<evidence type="ECO:0000313" key="2">
    <source>
        <dbReference type="EMBL" id="RDU72287.1"/>
    </source>
</evidence>
<dbReference type="Proteomes" id="UP000256424">
    <property type="component" value="Unassembled WGS sequence"/>
</dbReference>
<dbReference type="SUPFAM" id="SSF50939">
    <property type="entry name" value="Sialidases"/>
    <property type="match status" value="1"/>
</dbReference>
<dbReference type="EMBL" id="NXLW01000008">
    <property type="protein sequence ID" value="RDU72287.1"/>
    <property type="molecule type" value="Genomic_DNA"/>
</dbReference>
<dbReference type="Pfam" id="PF13088">
    <property type="entry name" value="BNR_2"/>
    <property type="match status" value="1"/>
</dbReference>
<sequence length="396" mass="45279">MLDFKFHCYPTTKGICNDSTIPLCLAPPPPYITKTSNNQQGLLTTSNFIINPEDSAHASALLRRDSTLMALFYAGSREGARDVKIYQSFLDLDSENEWRDTQVLLTPQQLSKLSGRFIKKLGNPIIFKDTNDKVYFFVVGVSLGGWATSRIYQFSFDDTLKNIHYIKELHLSPFGNYSHLIRTPAMILENGGFYLPISHEMWHKFPLIAYFDEHGNMIFTKRINNLKAQLQPTFVPVNDSDCVSLFRTNNRYNMNAYFQTCSNYGNQWNEVITSNLFNYDSSVLLVNIGGEVLLIHNDGKHNPLLQNADKPVGDRQSLSLYYLQNNTNGHFVYLTTIDFAPRFGEVSYPSAALSEQHLHIAYTYNRQTIKHVSIKLDSLLELIESSRIRETNNKAQ</sequence>
<proteinExistence type="predicted"/>
<evidence type="ECO:0000259" key="1">
    <source>
        <dbReference type="Pfam" id="PF13088"/>
    </source>
</evidence>